<feature type="transmembrane region" description="Helical" evidence="6">
    <location>
        <begin position="6"/>
        <end position="22"/>
    </location>
</feature>
<feature type="compositionally biased region" description="Pro residues" evidence="5">
    <location>
        <begin position="398"/>
        <end position="428"/>
    </location>
</feature>
<feature type="transmembrane region" description="Helical" evidence="6">
    <location>
        <begin position="78"/>
        <end position="99"/>
    </location>
</feature>
<feature type="region of interest" description="Disordered" evidence="5">
    <location>
        <begin position="396"/>
        <end position="434"/>
    </location>
</feature>
<feature type="transmembrane region" description="Helical" evidence="6">
    <location>
        <begin position="183"/>
        <end position="206"/>
    </location>
</feature>
<proteinExistence type="predicted"/>
<feature type="domain" description="TonB C-terminal" evidence="7">
    <location>
        <begin position="303"/>
        <end position="401"/>
    </location>
</feature>
<dbReference type="EMBL" id="JADIKG010000011">
    <property type="protein sequence ID" value="MFK2872919.1"/>
    <property type="molecule type" value="Genomic_DNA"/>
</dbReference>
<keyword evidence="2 6" id="KW-0812">Transmembrane</keyword>
<dbReference type="RefSeq" id="WP_284398587.1">
    <property type="nucleotide sequence ID" value="NZ_BSNQ01000003.1"/>
</dbReference>
<evidence type="ECO:0000256" key="6">
    <source>
        <dbReference type="SAM" id="Phobius"/>
    </source>
</evidence>
<comment type="subcellular location">
    <subcellularLocation>
        <location evidence="1">Membrane</location>
        <topology evidence="1">Single-pass membrane protein</topology>
    </subcellularLocation>
</comment>
<evidence type="ECO:0000313" key="9">
    <source>
        <dbReference type="Proteomes" id="UP001620405"/>
    </source>
</evidence>
<dbReference type="SUPFAM" id="SSF74653">
    <property type="entry name" value="TolA/TonB C-terminal domain"/>
    <property type="match status" value="1"/>
</dbReference>
<dbReference type="Pfam" id="PF03544">
    <property type="entry name" value="TonB_C"/>
    <property type="match status" value="1"/>
</dbReference>
<feature type="transmembrane region" description="Helical" evidence="6">
    <location>
        <begin position="29"/>
        <end position="51"/>
    </location>
</feature>
<evidence type="ECO:0000256" key="4">
    <source>
        <dbReference type="ARBA" id="ARBA00023136"/>
    </source>
</evidence>
<dbReference type="NCBIfam" id="TIGR01352">
    <property type="entry name" value="tonB_Cterm"/>
    <property type="match status" value="1"/>
</dbReference>
<evidence type="ECO:0000256" key="5">
    <source>
        <dbReference type="SAM" id="MobiDB-lite"/>
    </source>
</evidence>
<dbReference type="InterPro" id="IPR052173">
    <property type="entry name" value="Beta-lactam_resp_regulator"/>
</dbReference>
<comment type="caution">
    <text evidence="8">The sequence shown here is derived from an EMBL/GenBank/DDBJ whole genome shotgun (WGS) entry which is preliminary data.</text>
</comment>
<organism evidence="8 9">
    <name type="scientific">Dyella lipolytica</name>
    <dbReference type="NCBI Taxonomy" id="1867835"/>
    <lineage>
        <taxon>Bacteria</taxon>
        <taxon>Pseudomonadati</taxon>
        <taxon>Pseudomonadota</taxon>
        <taxon>Gammaproteobacteria</taxon>
        <taxon>Lysobacterales</taxon>
        <taxon>Rhodanobacteraceae</taxon>
        <taxon>Dyella</taxon>
    </lineage>
</organism>
<protein>
    <submittedName>
        <fullName evidence="8">TonB family protein</fullName>
    </submittedName>
</protein>
<evidence type="ECO:0000256" key="1">
    <source>
        <dbReference type="ARBA" id="ARBA00004167"/>
    </source>
</evidence>
<dbReference type="PANTHER" id="PTHR34978">
    <property type="entry name" value="POSSIBLE SENSOR-TRANSDUCER PROTEIN BLAR"/>
    <property type="match status" value="1"/>
</dbReference>
<accession>A0ABW8ISJ4</accession>
<evidence type="ECO:0000259" key="7">
    <source>
        <dbReference type="PROSITE" id="PS52015"/>
    </source>
</evidence>
<keyword evidence="3 6" id="KW-1133">Transmembrane helix</keyword>
<reference evidence="8 9" key="1">
    <citation type="submission" date="2020-10" db="EMBL/GenBank/DDBJ databases">
        <title>Phylogeny of dyella-like bacteria.</title>
        <authorList>
            <person name="Fu J."/>
        </authorList>
    </citation>
    <scope>NUCLEOTIDE SEQUENCE [LARGE SCALE GENOMIC DNA]</scope>
    <source>
        <strain evidence="8 9">DHOB07</strain>
    </source>
</reference>
<sequence>MNAMLLQMLLATTLGLAMVLLLRKPMRRAFGAGPAFTLWCLPLLLAAMPWLPTPMPAWSVQPMIAALPSQTFAATSDLPASTCAWLIAIWLLGVVCGVVQRGARYLRLARACQAMPDAMQRLLLAEHPALATRRIWLHPAGPAVMWAPRARLLLPVDFLERYDIDSRDIMLRHECSHLRRGDAWWSLLGECAFVLLWFHPLAWLALPRFQLDQELACDESVLRAAPQQELRYAQTLMRSIGVDAQPAMIPWLAEPQLKERLIMISRQPCGTWRRRLGYVALTALLISSAAMAQTAAKTSADTLATQDVHFNAAIPPPYPPDAIKNREQGLVMLKMLIGADGTPRKIDIVSEVTTASPELAKAASDAAMKWHFNPKMQNGKAVEGWVQVPVYFSLSPLPQAPPPGAPPPPPPPGGMMPPPPPPPAPLAPPTSSNT</sequence>
<evidence type="ECO:0000313" key="8">
    <source>
        <dbReference type="EMBL" id="MFK2872919.1"/>
    </source>
</evidence>
<keyword evidence="9" id="KW-1185">Reference proteome</keyword>
<dbReference type="PROSITE" id="PS52015">
    <property type="entry name" value="TONB_CTD"/>
    <property type="match status" value="1"/>
</dbReference>
<dbReference type="Proteomes" id="UP001620405">
    <property type="component" value="Unassembled WGS sequence"/>
</dbReference>
<dbReference type="InterPro" id="IPR008756">
    <property type="entry name" value="Peptidase_M56"/>
</dbReference>
<keyword evidence="4 6" id="KW-0472">Membrane</keyword>
<name>A0ABW8ISJ4_9GAMM</name>
<evidence type="ECO:0000256" key="3">
    <source>
        <dbReference type="ARBA" id="ARBA00022989"/>
    </source>
</evidence>
<dbReference type="Gene3D" id="3.30.1150.10">
    <property type="match status" value="1"/>
</dbReference>
<evidence type="ECO:0000256" key="2">
    <source>
        <dbReference type="ARBA" id="ARBA00022692"/>
    </source>
</evidence>
<gene>
    <name evidence="8" type="ORF">ISP13_05195</name>
</gene>
<dbReference type="Pfam" id="PF05569">
    <property type="entry name" value="Peptidase_M56"/>
    <property type="match status" value="1"/>
</dbReference>
<dbReference type="InterPro" id="IPR006260">
    <property type="entry name" value="TonB/TolA_C"/>
</dbReference>
<dbReference type="CDD" id="cd07341">
    <property type="entry name" value="M56_BlaR1_MecR1_like"/>
    <property type="match status" value="1"/>
</dbReference>
<dbReference type="InterPro" id="IPR037682">
    <property type="entry name" value="TonB_C"/>
</dbReference>
<dbReference type="PANTHER" id="PTHR34978:SF3">
    <property type="entry name" value="SLR0241 PROTEIN"/>
    <property type="match status" value="1"/>
</dbReference>